<dbReference type="Pfam" id="PF00383">
    <property type="entry name" value="dCMP_cyt_deam_1"/>
    <property type="match status" value="1"/>
</dbReference>
<evidence type="ECO:0000313" key="17">
    <source>
        <dbReference type="Proteomes" id="UP000320672"/>
    </source>
</evidence>
<dbReference type="EMBL" id="CP036262">
    <property type="protein sequence ID" value="QDS92620.1"/>
    <property type="molecule type" value="Genomic_DNA"/>
</dbReference>
<evidence type="ECO:0000259" key="15">
    <source>
        <dbReference type="PROSITE" id="PS51747"/>
    </source>
</evidence>
<evidence type="ECO:0000256" key="12">
    <source>
        <dbReference type="PIRSR" id="PIRSR606262-1"/>
    </source>
</evidence>
<proteinExistence type="inferred from homology"/>
<gene>
    <name evidence="16" type="primary">cdd</name>
    <name evidence="16" type="ORF">FF011L_13670</name>
</gene>
<dbReference type="InterPro" id="IPR016193">
    <property type="entry name" value="Cytidine_deaminase-like"/>
</dbReference>
<dbReference type="Proteomes" id="UP000320672">
    <property type="component" value="Chromosome"/>
</dbReference>
<feature type="binding site" evidence="13">
    <location>
        <position position="90"/>
    </location>
    <ligand>
        <name>Zn(2+)</name>
        <dbReference type="ChEBI" id="CHEBI:29105"/>
        <note>catalytic</note>
    </ligand>
</feature>
<feature type="binding site" evidence="13">
    <location>
        <position position="56"/>
    </location>
    <ligand>
        <name>Zn(2+)</name>
        <dbReference type="ChEBI" id="CHEBI:29105"/>
        <note>catalytic</note>
    </ligand>
</feature>
<evidence type="ECO:0000256" key="3">
    <source>
        <dbReference type="ARBA" id="ARBA00006576"/>
    </source>
</evidence>
<evidence type="ECO:0000256" key="10">
    <source>
        <dbReference type="ARBA" id="ARBA00049252"/>
    </source>
</evidence>
<dbReference type="FunFam" id="3.40.140.10:FF:000008">
    <property type="entry name" value="Cytidine deaminase"/>
    <property type="match status" value="1"/>
</dbReference>
<dbReference type="SUPFAM" id="SSF53927">
    <property type="entry name" value="Cytidine deaminase-like"/>
    <property type="match status" value="1"/>
</dbReference>
<dbReference type="NCBIfam" id="NF004064">
    <property type="entry name" value="PRK05578.1"/>
    <property type="match status" value="1"/>
</dbReference>
<evidence type="ECO:0000256" key="6">
    <source>
        <dbReference type="ARBA" id="ARBA00022723"/>
    </source>
</evidence>
<keyword evidence="8 13" id="KW-0862">Zinc</keyword>
<feature type="active site" description="Proton donor" evidence="12">
    <location>
        <position position="58"/>
    </location>
</feature>
<evidence type="ECO:0000256" key="13">
    <source>
        <dbReference type="PIRSR" id="PIRSR606262-3"/>
    </source>
</evidence>
<dbReference type="KEGG" id="rml:FF011L_13670"/>
<dbReference type="InterPro" id="IPR002125">
    <property type="entry name" value="CMP_dCMP_dom"/>
</dbReference>
<dbReference type="OrthoDB" id="9795347at2"/>
<evidence type="ECO:0000256" key="11">
    <source>
        <dbReference type="ARBA" id="ARBA00049558"/>
    </source>
</evidence>
<dbReference type="NCBIfam" id="TIGR01354">
    <property type="entry name" value="cyt_deam_tetra"/>
    <property type="match status" value="1"/>
</dbReference>
<protein>
    <recommendedName>
        <fullName evidence="5 14">Cytidine deaminase</fullName>
        <ecNumber evidence="4 14">3.5.4.5</ecNumber>
    </recommendedName>
    <alternativeName>
        <fullName evidence="9 14">Cytidine aminohydrolase</fullName>
    </alternativeName>
</protein>
<evidence type="ECO:0000256" key="7">
    <source>
        <dbReference type="ARBA" id="ARBA00022801"/>
    </source>
</evidence>
<dbReference type="GO" id="GO:0004126">
    <property type="term" value="F:cytidine deaminase activity"/>
    <property type="evidence" value="ECO:0007669"/>
    <property type="project" value="UniProtKB-UniRule"/>
</dbReference>
<evidence type="ECO:0000313" key="16">
    <source>
        <dbReference type="EMBL" id="QDS92620.1"/>
    </source>
</evidence>
<reference evidence="16 17" key="1">
    <citation type="submission" date="2019-02" db="EMBL/GenBank/DDBJ databases">
        <title>Deep-cultivation of Planctomycetes and their phenomic and genomic characterization uncovers novel biology.</title>
        <authorList>
            <person name="Wiegand S."/>
            <person name="Jogler M."/>
            <person name="Boedeker C."/>
            <person name="Pinto D."/>
            <person name="Vollmers J."/>
            <person name="Rivas-Marin E."/>
            <person name="Kohn T."/>
            <person name="Peeters S.H."/>
            <person name="Heuer A."/>
            <person name="Rast P."/>
            <person name="Oberbeckmann S."/>
            <person name="Bunk B."/>
            <person name="Jeske O."/>
            <person name="Meyerdierks A."/>
            <person name="Storesund J.E."/>
            <person name="Kallscheuer N."/>
            <person name="Luecker S."/>
            <person name="Lage O.M."/>
            <person name="Pohl T."/>
            <person name="Merkel B.J."/>
            <person name="Hornburger P."/>
            <person name="Mueller R.-W."/>
            <person name="Bruemmer F."/>
            <person name="Labrenz M."/>
            <person name="Spormann A.M."/>
            <person name="Op den Camp H."/>
            <person name="Overmann J."/>
            <person name="Amann R."/>
            <person name="Jetten M.S.M."/>
            <person name="Mascher T."/>
            <person name="Medema M.H."/>
            <person name="Devos D.P."/>
            <person name="Kaster A.-K."/>
            <person name="Ovreas L."/>
            <person name="Rohde M."/>
            <person name="Galperin M.Y."/>
            <person name="Jogler C."/>
        </authorList>
    </citation>
    <scope>NUCLEOTIDE SEQUENCE [LARGE SCALE GENOMIC DNA]</scope>
    <source>
        <strain evidence="16 17">FF011L</strain>
    </source>
</reference>
<comment type="catalytic activity">
    <reaction evidence="10 14">
        <text>2'-deoxycytidine + H2O + H(+) = 2'-deoxyuridine + NH4(+)</text>
        <dbReference type="Rhea" id="RHEA:13433"/>
        <dbReference type="ChEBI" id="CHEBI:15377"/>
        <dbReference type="ChEBI" id="CHEBI:15378"/>
        <dbReference type="ChEBI" id="CHEBI:15698"/>
        <dbReference type="ChEBI" id="CHEBI:16450"/>
        <dbReference type="ChEBI" id="CHEBI:28938"/>
        <dbReference type="EC" id="3.5.4.5"/>
    </reaction>
</comment>
<evidence type="ECO:0000256" key="9">
    <source>
        <dbReference type="ARBA" id="ARBA00032005"/>
    </source>
</evidence>
<dbReference type="GO" id="GO:0055086">
    <property type="term" value="P:nucleobase-containing small molecule metabolic process"/>
    <property type="evidence" value="ECO:0007669"/>
    <property type="project" value="UniProtKB-ARBA"/>
</dbReference>
<dbReference type="GO" id="GO:0072527">
    <property type="term" value="P:pyrimidine-containing compound metabolic process"/>
    <property type="evidence" value="ECO:0007669"/>
    <property type="project" value="UniProtKB-ARBA"/>
</dbReference>
<evidence type="ECO:0000256" key="4">
    <source>
        <dbReference type="ARBA" id="ARBA00012783"/>
    </source>
</evidence>
<dbReference type="RefSeq" id="WP_145350847.1">
    <property type="nucleotide sequence ID" value="NZ_CP036262.1"/>
</dbReference>
<comment type="cofactor">
    <cofactor evidence="1 13 14">
        <name>Zn(2+)</name>
        <dbReference type="ChEBI" id="CHEBI:29105"/>
    </cofactor>
</comment>
<sequence length="133" mass="14326">MDSRELSRWIEAALRCRENAYAPYSRFAVGAALVTAGGDLFTGCNIENASFGGTICAERVAASAAIAAGQRKWQAIVLALSGGGPPCGICRQFLSEFAPDLRIYRVDADNPQGEYQADSLADLYPHPFSRHDL</sequence>
<keyword evidence="17" id="KW-1185">Reference proteome</keyword>
<comment type="similarity">
    <text evidence="3 14">Belongs to the cytidine and deoxycytidylate deaminase family.</text>
</comment>
<dbReference type="PANTHER" id="PTHR11644:SF2">
    <property type="entry name" value="CYTIDINE DEAMINASE"/>
    <property type="match status" value="1"/>
</dbReference>
<evidence type="ECO:0000256" key="1">
    <source>
        <dbReference type="ARBA" id="ARBA00001947"/>
    </source>
</evidence>
<feature type="binding site" evidence="13">
    <location>
        <position position="87"/>
    </location>
    <ligand>
        <name>Zn(2+)</name>
        <dbReference type="ChEBI" id="CHEBI:29105"/>
        <note>catalytic</note>
    </ligand>
</feature>
<keyword evidence="7 14" id="KW-0378">Hydrolase</keyword>
<evidence type="ECO:0000256" key="2">
    <source>
        <dbReference type="ARBA" id="ARBA00003949"/>
    </source>
</evidence>
<evidence type="ECO:0000256" key="8">
    <source>
        <dbReference type="ARBA" id="ARBA00022833"/>
    </source>
</evidence>
<dbReference type="EC" id="3.5.4.5" evidence="4 14"/>
<dbReference type="AlphaFoldDB" id="A0A517MCJ5"/>
<dbReference type="PROSITE" id="PS51747">
    <property type="entry name" value="CYT_DCMP_DEAMINASES_2"/>
    <property type="match status" value="1"/>
</dbReference>
<dbReference type="InterPro" id="IPR050202">
    <property type="entry name" value="Cyt/Deoxycyt_deaminase"/>
</dbReference>
<feature type="domain" description="CMP/dCMP-type deaminase" evidence="15">
    <location>
        <begin position="4"/>
        <end position="123"/>
    </location>
</feature>
<evidence type="ECO:0000256" key="14">
    <source>
        <dbReference type="RuleBase" id="RU364006"/>
    </source>
</evidence>
<evidence type="ECO:0000256" key="5">
    <source>
        <dbReference type="ARBA" id="ARBA00018266"/>
    </source>
</evidence>
<accession>A0A517MCJ5</accession>
<dbReference type="Gene3D" id="3.40.140.10">
    <property type="entry name" value="Cytidine Deaminase, domain 2"/>
    <property type="match status" value="1"/>
</dbReference>
<dbReference type="GO" id="GO:0005829">
    <property type="term" value="C:cytosol"/>
    <property type="evidence" value="ECO:0007669"/>
    <property type="project" value="TreeGrafter"/>
</dbReference>
<comment type="catalytic activity">
    <reaction evidence="11 14">
        <text>cytidine + H2O + H(+) = uridine + NH4(+)</text>
        <dbReference type="Rhea" id="RHEA:16069"/>
        <dbReference type="ChEBI" id="CHEBI:15377"/>
        <dbReference type="ChEBI" id="CHEBI:15378"/>
        <dbReference type="ChEBI" id="CHEBI:16704"/>
        <dbReference type="ChEBI" id="CHEBI:17562"/>
        <dbReference type="ChEBI" id="CHEBI:28938"/>
        <dbReference type="EC" id="3.5.4.5"/>
    </reaction>
</comment>
<comment type="function">
    <text evidence="2 14">This enzyme scavenges exogenous and endogenous cytidine and 2'-deoxycytidine for UMP synthesis.</text>
</comment>
<name>A0A517MCJ5_9BACT</name>
<dbReference type="GO" id="GO:0008270">
    <property type="term" value="F:zinc ion binding"/>
    <property type="evidence" value="ECO:0007669"/>
    <property type="project" value="UniProtKB-UniRule"/>
</dbReference>
<keyword evidence="6 13" id="KW-0479">Metal-binding</keyword>
<dbReference type="InterPro" id="IPR006262">
    <property type="entry name" value="Cyt_deam_tetra"/>
</dbReference>
<dbReference type="PANTHER" id="PTHR11644">
    <property type="entry name" value="CYTIDINE DEAMINASE"/>
    <property type="match status" value="1"/>
</dbReference>
<organism evidence="16 17">
    <name type="scientific">Roseimaritima multifibrata</name>
    <dbReference type="NCBI Taxonomy" id="1930274"/>
    <lineage>
        <taxon>Bacteria</taxon>
        <taxon>Pseudomonadati</taxon>
        <taxon>Planctomycetota</taxon>
        <taxon>Planctomycetia</taxon>
        <taxon>Pirellulales</taxon>
        <taxon>Pirellulaceae</taxon>
        <taxon>Roseimaritima</taxon>
    </lineage>
</organism>
<dbReference type="CDD" id="cd01283">
    <property type="entry name" value="cytidine_deaminase"/>
    <property type="match status" value="1"/>
</dbReference>